<evidence type="ECO:0000256" key="1">
    <source>
        <dbReference type="ARBA" id="ARBA00011353"/>
    </source>
</evidence>
<protein>
    <recommendedName>
        <fullName evidence="3">Chromo domain-containing protein</fullName>
    </recommendedName>
</protein>
<dbReference type="STRING" id="913774.A0A0C3D730"/>
<evidence type="ECO:0000313" key="4">
    <source>
        <dbReference type="EMBL" id="KIM97702.1"/>
    </source>
</evidence>
<proteinExistence type="predicted"/>
<evidence type="ECO:0000313" key="5">
    <source>
        <dbReference type="Proteomes" id="UP000054321"/>
    </source>
</evidence>
<feature type="domain" description="Chromo" evidence="3">
    <location>
        <begin position="39"/>
        <end position="99"/>
    </location>
</feature>
<comment type="subunit">
    <text evidence="1">Component of the NuA4 histone acetyltransferase complex.</text>
</comment>
<dbReference type="EMBL" id="KN832881">
    <property type="protein sequence ID" value="KIM97702.1"/>
    <property type="molecule type" value="Genomic_DNA"/>
</dbReference>
<dbReference type="InterPro" id="IPR016197">
    <property type="entry name" value="Chromo-like_dom_sf"/>
</dbReference>
<dbReference type="CDD" id="cd00024">
    <property type="entry name" value="CD_CSD"/>
    <property type="match status" value="1"/>
</dbReference>
<feature type="compositionally biased region" description="Acidic residues" evidence="2">
    <location>
        <begin position="16"/>
        <end position="26"/>
    </location>
</feature>
<name>A0A0C3D730_OIDMZ</name>
<dbReference type="SUPFAM" id="SSF54160">
    <property type="entry name" value="Chromo domain-like"/>
    <property type="match status" value="1"/>
</dbReference>
<sequence length="140" mass="16074">MATTITQQAPAHFPEIDDDGISDDAESIASNESDDGQEHPPEKIIAELHSKNGTWWYLVKWQDCPVIRSSWELHISPDTCPQLFADWEAEKKRQERGESKPLDLIAFTTAVVQVEEAERHRRTLRRLKRKVGRILSIVET</sequence>
<reference evidence="5" key="2">
    <citation type="submission" date="2015-01" db="EMBL/GenBank/DDBJ databases">
        <title>Evolutionary Origins and Diversification of the Mycorrhizal Mutualists.</title>
        <authorList>
            <consortium name="DOE Joint Genome Institute"/>
            <consortium name="Mycorrhizal Genomics Consortium"/>
            <person name="Kohler A."/>
            <person name="Kuo A."/>
            <person name="Nagy L.G."/>
            <person name="Floudas D."/>
            <person name="Copeland A."/>
            <person name="Barry K.W."/>
            <person name="Cichocki N."/>
            <person name="Veneault-Fourrey C."/>
            <person name="LaButti K."/>
            <person name="Lindquist E.A."/>
            <person name="Lipzen A."/>
            <person name="Lundell T."/>
            <person name="Morin E."/>
            <person name="Murat C."/>
            <person name="Riley R."/>
            <person name="Ohm R."/>
            <person name="Sun H."/>
            <person name="Tunlid A."/>
            <person name="Henrissat B."/>
            <person name="Grigoriev I.V."/>
            <person name="Hibbett D.S."/>
            <person name="Martin F."/>
        </authorList>
    </citation>
    <scope>NUCLEOTIDE SEQUENCE [LARGE SCALE GENOMIC DNA]</scope>
    <source>
        <strain evidence="5">Zn</strain>
    </source>
</reference>
<dbReference type="InterPro" id="IPR000953">
    <property type="entry name" value="Chromo/chromo_shadow_dom"/>
</dbReference>
<organism evidence="4 5">
    <name type="scientific">Oidiodendron maius (strain Zn)</name>
    <dbReference type="NCBI Taxonomy" id="913774"/>
    <lineage>
        <taxon>Eukaryota</taxon>
        <taxon>Fungi</taxon>
        <taxon>Dikarya</taxon>
        <taxon>Ascomycota</taxon>
        <taxon>Pezizomycotina</taxon>
        <taxon>Leotiomycetes</taxon>
        <taxon>Leotiomycetes incertae sedis</taxon>
        <taxon>Myxotrichaceae</taxon>
        <taxon>Oidiodendron</taxon>
    </lineage>
</organism>
<dbReference type="PROSITE" id="PS50013">
    <property type="entry name" value="CHROMO_2"/>
    <property type="match status" value="1"/>
</dbReference>
<dbReference type="GO" id="GO:0006338">
    <property type="term" value="P:chromatin remodeling"/>
    <property type="evidence" value="ECO:0007669"/>
    <property type="project" value="UniProtKB-ARBA"/>
</dbReference>
<dbReference type="InParanoid" id="A0A0C3D730"/>
<dbReference type="HOGENOM" id="CLU_148779_0_0_1"/>
<dbReference type="AlphaFoldDB" id="A0A0C3D730"/>
<reference evidence="4 5" key="1">
    <citation type="submission" date="2014-04" db="EMBL/GenBank/DDBJ databases">
        <authorList>
            <consortium name="DOE Joint Genome Institute"/>
            <person name="Kuo A."/>
            <person name="Martino E."/>
            <person name="Perotto S."/>
            <person name="Kohler A."/>
            <person name="Nagy L.G."/>
            <person name="Floudas D."/>
            <person name="Copeland A."/>
            <person name="Barry K.W."/>
            <person name="Cichocki N."/>
            <person name="Veneault-Fourrey C."/>
            <person name="LaButti K."/>
            <person name="Lindquist E.A."/>
            <person name="Lipzen A."/>
            <person name="Lundell T."/>
            <person name="Morin E."/>
            <person name="Murat C."/>
            <person name="Sun H."/>
            <person name="Tunlid A."/>
            <person name="Henrissat B."/>
            <person name="Grigoriev I.V."/>
            <person name="Hibbett D.S."/>
            <person name="Martin F."/>
            <person name="Nordberg H.P."/>
            <person name="Cantor M.N."/>
            <person name="Hua S.X."/>
        </authorList>
    </citation>
    <scope>NUCLEOTIDE SEQUENCE [LARGE SCALE GENOMIC DNA]</scope>
    <source>
        <strain evidence="4 5">Zn</strain>
    </source>
</reference>
<keyword evidence="5" id="KW-1185">Reference proteome</keyword>
<dbReference type="OrthoDB" id="1918685at2759"/>
<dbReference type="Gene3D" id="2.40.50.40">
    <property type="match status" value="1"/>
</dbReference>
<evidence type="ECO:0000259" key="3">
    <source>
        <dbReference type="PROSITE" id="PS50013"/>
    </source>
</evidence>
<evidence type="ECO:0000256" key="2">
    <source>
        <dbReference type="SAM" id="MobiDB-lite"/>
    </source>
</evidence>
<feature type="region of interest" description="Disordered" evidence="2">
    <location>
        <begin position="1"/>
        <end position="40"/>
    </location>
</feature>
<dbReference type="Proteomes" id="UP000054321">
    <property type="component" value="Unassembled WGS sequence"/>
</dbReference>
<accession>A0A0C3D730</accession>
<gene>
    <name evidence="4" type="ORF">OIDMADRAFT_129136</name>
</gene>